<evidence type="ECO:0000313" key="2">
    <source>
        <dbReference type="EMBL" id="MDQ0378081.1"/>
    </source>
</evidence>
<comment type="caution">
    <text evidence="2">The sequence shown here is derived from an EMBL/GenBank/DDBJ whole genome shotgun (WGS) entry which is preliminary data.</text>
</comment>
<protein>
    <recommendedName>
        <fullName evidence="4">DUF3558 domain-containing protein</fullName>
    </recommendedName>
</protein>
<accession>A0ABU0ESY9</accession>
<name>A0ABU0ESY9_9PSEU</name>
<dbReference type="Proteomes" id="UP001229651">
    <property type="component" value="Unassembled WGS sequence"/>
</dbReference>
<proteinExistence type="predicted"/>
<organism evidence="2 3">
    <name type="scientific">Amycolatopsis thermophila</name>
    <dbReference type="NCBI Taxonomy" id="206084"/>
    <lineage>
        <taxon>Bacteria</taxon>
        <taxon>Bacillati</taxon>
        <taxon>Actinomycetota</taxon>
        <taxon>Actinomycetes</taxon>
        <taxon>Pseudonocardiales</taxon>
        <taxon>Pseudonocardiaceae</taxon>
        <taxon>Amycolatopsis</taxon>
    </lineage>
</organism>
<reference evidence="2 3" key="1">
    <citation type="submission" date="2023-07" db="EMBL/GenBank/DDBJ databases">
        <title>Sequencing the genomes of 1000 actinobacteria strains.</title>
        <authorList>
            <person name="Klenk H.-P."/>
        </authorList>
    </citation>
    <scope>NUCLEOTIDE SEQUENCE [LARGE SCALE GENOMIC DNA]</scope>
    <source>
        <strain evidence="2 3">DSM 45805</strain>
    </source>
</reference>
<evidence type="ECO:0000313" key="3">
    <source>
        <dbReference type="Proteomes" id="UP001229651"/>
    </source>
</evidence>
<evidence type="ECO:0008006" key="4">
    <source>
        <dbReference type="Google" id="ProtNLM"/>
    </source>
</evidence>
<feature type="signal peptide" evidence="1">
    <location>
        <begin position="1"/>
        <end position="25"/>
    </location>
</feature>
<dbReference type="PROSITE" id="PS51257">
    <property type="entry name" value="PROKAR_LIPOPROTEIN"/>
    <property type="match status" value="1"/>
</dbReference>
<feature type="chain" id="PRO_5046666644" description="DUF3558 domain-containing protein" evidence="1">
    <location>
        <begin position="26"/>
        <end position="174"/>
    </location>
</feature>
<keyword evidence="3" id="KW-1185">Reference proteome</keyword>
<gene>
    <name evidence="2" type="ORF">FB470_002075</name>
</gene>
<dbReference type="RefSeq" id="WP_306990688.1">
    <property type="nucleotide sequence ID" value="NZ_JAUSUT010000001.1"/>
</dbReference>
<dbReference type="EMBL" id="JAUSUT010000001">
    <property type="protein sequence ID" value="MDQ0378081.1"/>
    <property type="molecule type" value="Genomic_DNA"/>
</dbReference>
<evidence type="ECO:0000256" key="1">
    <source>
        <dbReference type="SAM" id="SignalP"/>
    </source>
</evidence>
<sequence length="174" mass="17819">MKTHLRIARAFVGFASLALTVSACATTVTGTASPAPVTSSSSPSADVFANLNACRLIDQLNAGQGFNPGENKSARNQCVAVKPSFGSYALAWDSAQGLSDFARTNNGVVNISINGRAAMQADTGLGGCAVAIGVSEHARALVIATLPNVADQAQLCSSARAFAERVEPLLPKVQ</sequence>
<keyword evidence="1" id="KW-0732">Signal</keyword>